<dbReference type="Proteomes" id="UP001571476">
    <property type="component" value="Unassembled WGS sequence"/>
</dbReference>
<dbReference type="EMBL" id="JBGOSP010000007">
    <property type="protein sequence ID" value="MFA3837689.1"/>
    <property type="molecule type" value="Genomic_DNA"/>
</dbReference>
<comment type="caution">
    <text evidence="2">The sequence shown here is derived from an EMBL/GenBank/DDBJ whole genome shotgun (WGS) entry which is preliminary data.</text>
</comment>
<name>A0ABV4SKG2_9ACTN</name>
<feature type="region of interest" description="Disordered" evidence="1">
    <location>
        <begin position="1"/>
        <end position="20"/>
    </location>
</feature>
<keyword evidence="3" id="KW-1185">Reference proteome</keyword>
<dbReference type="RefSeq" id="WP_372563040.1">
    <property type="nucleotide sequence ID" value="NZ_JBGOSP010000007.1"/>
</dbReference>
<organism evidence="2 3">
    <name type="scientific">Streptomyces aureus</name>
    <dbReference type="NCBI Taxonomy" id="193461"/>
    <lineage>
        <taxon>Bacteria</taxon>
        <taxon>Bacillati</taxon>
        <taxon>Actinomycetota</taxon>
        <taxon>Actinomycetes</taxon>
        <taxon>Kitasatosporales</taxon>
        <taxon>Streptomycetaceae</taxon>
        <taxon>Streptomyces</taxon>
    </lineage>
</organism>
<evidence type="ECO:0000313" key="3">
    <source>
        <dbReference type="Proteomes" id="UP001571476"/>
    </source>
</evidence>
<evidence type="ECO:0000313" key="2">
    <source>
        <dbReference type="EMBL" id="MFA3837689.1"/>
    </source>
</evidence>
<sequence length="50" mass="5394">MTDFRPVRLGHPAAQREQAGSGAFEQFLHLEEFGDLPVGGSPRTATEPNA</sequence>
<reference evidence="2 3" key="1">
    <citation type="submission" date="2024-08" db="EMBL/GenBank/DDBJ databases">
        <title>Genome sequence of Streptomyces aureus CACIA-1.46HGO.</title>
        <authorList>
            <person name="Evangelista-Martinez Z."/>
        </authorList>
    </citation>
    <scope>NUCLEOTIDE SEQUENCE [LARGE SCALE GENOMIC DNA]</scope>
    <source>
        <strain evidence="2 3">CACIA-1.46HGO</strain>
    </source>
</reference>
<protein>
    <submittedName>
        <fullName evidence="2">Uncharacterized protein</fullName>
    </submittedName>
</protein>
<evidence type="ECO:0000256" key="1">
    <source>
        <dbReference type="SAM" id="MobiDB-lite"/>
    </source>
</evidence>
<proteinExistence type="predicted"/>
<accession>A0ABV4SKG2</accession>
<gene>
    <name evidence="2" type="ORF">ACEG43_16160</name>
</gene>